<evidence type="ECO:0000256" key="5">
    <source>
        <dbReference type="ARBA" id="ARBA00022679"/>
    </source>
</evidence>
<dbReference type="PANTHER" id="PTHR32523:SF7">
    <property type="entry name" value="FARNESOL KINASE, CHLOROPLASTIC"/>
    <property type="match status" value="1"/>
</dbReference>
<keyword evidence="6 11" id="KW-0812">Transmembrane</keyword>
<feature type="transmembrane region" description="Helical" evidence="11">
    <location>
        <begin position="6"/>
        <end position="22"/>
    </location>
</feature>
<keyword evidence="5" id="KW-0808">Transferase</keyword>
<evidence type="ECO:0000256" key="1">
    <source>
        <dbReference type="ARBA" id="ARBA00004508"/>
    </source>
</evidence>
<dbReference type="EMBL" id="GGEC01020154">
    <property type="protein sequence ID" value="MBX00638.1"/>
    <property type="molecule type" value="Transcribed_RNA"/>
</dbReference>
<evidence type="ECO:0000256" key="7">
    <source>
        <dbReference type="ARBA" id="ARBA00022777"/>
    </source>
</evidence>
<protein>
    <submittedName>
        <fullName evidence="12">Uncharacterized protein</fullName>
    </submittedName>
</protein>
<evidence type="ECO:0000256" key="10">
    <source>
        <dbReference type="ARBA" id="ARBA00023136"/>
    </source>
</evidence>
<keyword evidence="7" id="KW-0418">Kinase</keyword>
<proteinExistence type="inferred from homology"/>
<reference evidence="12" key="1">
    <citation type="submission" date="2018-02" db="EMBL/GenBank/DDBJ databases">
        <title>Rhizophora mucronata_Transcriptome.</title>
        <authorList>
            <person name="Meera S.P."/>
            <person name="Sreeshan A."/>
            <person name="Augustine A."/>
        </authorList>
    </citation>
    <scope>NUCLEOTIDE SEQUENCE</scope>
    <source>
        <tissue evidence="12">Leaf</tissue>
    </source>
</reference>
<evidence type="ECO:0000256" key="2">
    <source>
        <dbReference type="ARBA" id="ARBA00010794"/>
    </source>
</evidence>
<evidence type="ECO:0000313" key="12">
    <source>
        <dbReference type="EMBL" id="MBX00638.1"/>
    </source>
</evidence>
<evidence type="ECO:0000256" key="11">
    <source>
        <dbReference type="SAM" id="Phobius"/>
    </source>
</evidence>
<evidence type="ECO:0000256" key="4">
    <source>
        <dbReference type="ARBA" id="ARBA00022640"/>
    </source>
</evidence>
<dbReference type="GO" id="GO:0016301">
    <property type="term" value="F:kinase activity"/>
    <property type="evidence" value="ECO:0007669"/>
    <property type="project" value="UniProtKB-KW"/>
</dbReference>
<comment type="similarity">
    <text evidence="2">Belongs to the polyprenol kinase family.</text>
</comment>
<keyword evidence="3" id="KW-0150">Chloroplast</keyword>
<name>A0A2P2K4G9_RHIMU</name>
<evidence type="ECO:0000256" key="8">
    <source>
        <dbReference type="ARBA" id="ARBA00022946"/>
    </source>
</evidence>
<comment type="subcellular location">
    <subcellularLocation>
        <location evidence="1">Plastid</location>
        <location evidence="1">Chloroplast membrane</location>
        <topology evidence="1">Multi-pass membrane protein</topology>
    </subcellularLocation>
</comment>
<dbReference type="InterPro" id="IPR039606">
    <property type="entry name" value="Phytol/farnesol_kinase"/>
</dbReference>
<keyword evidence="9 11" id="KW-1133">Transmembrane helix</keyword>
<dbReference type="PANTHER" id="PTHR32523">
    <property type="entry name" value="PHYTOL KINASE 1, CHLOROPLASTIC"/>
    <property type="match status" value="1"/>
</dbReference>
<sequence>MALAGFLASIGYMYYFGSFGYVQPSWKMALGFFFVSVASALVESLPISSDLDDNLTVTLTSVLLGCFVF</sequence>
<keyword evidence="10 11" id="KW-0472">Membrane</keyword>
<keyword evidence="4" id="KW-0934">Plastid</keyword>
<accession>A0A2P2K4G9</accession>
<evidence type="ECO:0000256" key="3">
    <source>
        <dbReference type="ARBA" id="ARBA00022528"/>
    </source>
</evidence>
<organism evidence="12">
    <name type="scientific">Rhizophora mucronata</name>
    <name type="common">Asiatic mangrove</name>
    <dbReference type="NCBI Taxonomy" id="61149"/>
    <lineage>
        <taxon>Eukaryota</taxon>
        <taxon>Viridiplantae</taxon>
        <taxon>Streptophyta</taxon>
        <taxon>Embryophyta</taxon>
        <taxon>Tracheophyta</taxon>
        <taxon>Spermatophyta</taxon>
        <taxon>Magnoliopsida</taxon>
        <taxon>eudicotyledons</taxon>
        <taxon>Gunneridae</taxon>
        <taxon>Pentapetalae</taxon>
        <taxon>rosids</taxon>
        <taxon>fabids</taxon>
        <taxon>Malpighiales</taxon>
        <taxon>Rhizophoraceae</taxon>
        <taxon>Rhizophora</taxon>
    </lineage>
</organism>
<evidence type="ECO:0000256" key="9">
    <source>
        <dbReference type="ARBA" id="ARBA00022989"/>
    </source>
</evidence>
<dbReference type="EMBL" id="GGEC01020153">
    <property type="protein sequence ID" value="MBX00637.1"/>
    <property type="molecule type" value="Transcribed_RNA"/>
</dbReference>
<evidence type="ECO:0000256" key="6">
    <source>
        <dbReference type="ARBA" id="ARBA00022692"/>
    </source>
</evidence>
<dbReference type="AlphaFoldDB" id="A0A2P2K4G9"/>
<keyword evidence="8" id="KW-0809">Transit peptide</keyword>
<dbReference type="GO" id="GO:0031969">
    <property type="term" value="C:chloroplast membrane"/>
    <property type="evidence" value="ECO:0007669"/>
    <property type="project" value="UniProtKB-SubCell"/>
</dbReference>